<dbReference type="InterPro" id="IPR041233">
    <property type="entry name" value="Melibiase_C"/>
</dbReference>
<keyword evidence="4" id="KW-0326">Glycosidase</keyword>
<dbReference type="SUPFAM" id="SSF51011">
    <property type="entry name" value="Glycosyl hydrolase domain"/>
    <property type="match status" value="1"/>
</dbReference>
<dbReference type="Gene3D" id="2.60.40.1180">
    <property type="entry name" value="Golgi alpha-mannosidase II"/>
    <property type="match status" value="1"/>
</dbReference>
<evidence type="ECO:0000256" key="3">
    <source>
        <dbReference type="ARBA" id="ARBA00022801"/>
    </source>
</evidence>
<dbReference type="Proteomes" id="UP000295636">
    <property type="component" value="Unassembled WGS sequence"/>
</dbReference>
<proteinExistence type="inferred from homology"/>
<reference evidence="7 8" key="1">
    <citation type="submission" date="2019-03" db="EMBL/GenBank/DDBJ databases">
        <title>This is whole genome sequence of Paenibacillus sp MS74 strain.</title>
        <authorList>
            <person name="Trinh H.N."/>
        </authorList>
    </citation>
    <scope>NUCLEOTIDE SEQUENCE [LARGE SCALE GENOMIC DNA]</scope>
    <source>
        <strain evidence="7 8">MS74</strain>
    </source>
</reference>
<dbReference type="PANTHER" id="PTHR11452">
    <property type="entry name" value="ALPHA-GALACTOSIDASE/ALPHA-N-ACETYLGALACTOSAMINIDASE"/>
    <property type="match status" value="1"/>
</dbReference>
<evidence type="ECO:0000259" key="5">
    <source>
        <dbReference type="Pfam" id="PF17801"/>
    </source>
</evidence>
<comment type="caution">
    <text evidence="7">The sequence shown here is derived from an EMBL/GenBank/DDBJ whole genome shotgun (WGS) entry which is preliminary data.</text>
</comment>
<dbReference type="Pfam" id="PF17801">
    <property type="entry name" value="Melibiase_C"/>
    <property type="match status" value="1"/>
</dbReference>
<evidence type="ECO:0000313" key="7">
    <source>
        <dbReference type="EMBL" id="TDF95070.1"/>
    </source>
</evidence>
<dbReference type="InterPro" id="IPR058094">
    <property type="entry name" value="Ig-like_OmpL47-like"/>
</dbReference>
<dbReference type="NCBIfam" id="NF047446">
    <property type="entry name" value="barrel_OmpL47"/>
    <property type="match status" value="1"/>
</dbReference>
<sequence>MGVPASTDSMDKQAFYDGRRAPAMNKTRKTGSVIMRAVLALILASSGWVTCTPDSKAYAADTAFNQKGSGIMGWHATPYGGSFTEEKMKANVDWLAERFKDYGYEYVCIDGWVGDSTLHNADGYITTYKNDWQHDWKYWADYVHSKGLKLGIYYNPSWVHKSIADDATNKIAGTDIPIQSITDPAHIHQTRYIIDPGKPGAEQYVKGMIRYYISVGVDLLKIDFLRYVDDAYGPEATTTLYRWMREAAGDELILYYANEKNRNHAQDEVKYADIIRASEDWRTNTDQPRVWYHTSMRNRGQAKDDIWPPAYNIFDGFIWLSDVSGKGKVVIDGDFSVMSSGGTDAEKKTRISLLAMAGSSINIGDNYGNIGQNDVYYKNREIIDMNRKGFVGKPLSRDVNDPLSQIWKGQMPDGTWIVGLFNREDTPQTRTIDFQRDLGINGMYTVSDMWSHTALGIMSSYSEEVEPHGVRLLKISLDVTPPITTARLEPAAQNGWNRSDVSVTLTVYDDVSGAAGTEYRLKPDDEWIKYTVPILFQSEGVHSLQFRSSDTAGNVERTKEQPVQIDRTPPDYTLKVNGNDFADGTEYKDDQILRFELAAKDALSGVAAQSMTIDGQPYTNGSGYELAGKLGTRHVMITAVDLAGNTIEHSLQFKVGTDIRSLVNLINRYIDSGDIKGALVPLIQNLLDKITEQLDKGLGKEASKLLPELLDRLNVHPKLLEVSDRAKTVLTTDLQAILAK</sequence>
<dbReference type="EMBL" id="SMRT01000011">
    <property type="protein sequence ID" value="TDF95070.1"/>
    <property type="molecule type" value="Genomic_DNA"/>
</dbReference>
<dbReference type="AlphaFoldDB" id="A0A4R5KKW5"/>
<comment type="similarity">
    <text evidence="1">Belongs to the glycosyl hydrolase 27 family.</text>
</comment>
<keyword evidence="8" id="KW-1185">Reference proteome</keyword>
<dbReference type="InterPro" id="IPR054470">
    <property type="entry name" value="FIMAH_dom"/>
</dbReference>
<dbReference type="InterPro" id="IPR002241">
    <property type="entry name" value="Glyco_hydro_27"/>
</dbReference>
<evidence type="ECO:0000259" key="6">
    <source>
        <dbReference type="Pfam" id="PF22888"/>
    </source>
</evidence>
<organism evidence="7 8">
    <name type="scientific">Paenibacillus piri</name>
    <dbReference type="NCBI Taxonomy" id="2547395"/>
    <lineage>
        <taxon>Bacteria</taxon>
        <taxon>Bacillati</taxon>
        <taxon>Bacillota</taxon>
        <taxon>Bacilli</taxon>
        <taxon>Bacillales</taxon>
        <taxon>Paenibacillaceae</taxon>
        <taxon>Paenibacillus</taxon>
    </lineage>
</organism>
<evidence type="ECO:0000256" key="2">
    <source>
        <dbReference type="ARBA" id="ARBA00022729"/>
    </source>
</evidence>
<dbReference type="InterPro" id="IPR017853">
    <property type="entry name" value="GH"/>
</dbReference>
<dbReference type="InterPro" id="IPR013785">
    <property type="entry name" value="Aldolase_TIM"/>
</dbReference>
<dbReference type="OrthoDB" id="9807519at2"/>
<evidence type="ECO:0000256" key="4">
    <source>
        <dbReference type="ARBA" id="ARBA00023295"/>
    </source>
</evidence>
<keyword evidence="2" id="KW-0732">Signal</keyword>
<evidence type="ECO:0000313" key="8">
    <source>
        <dbReference type="Proteomes" id="UP000295636"/>
    </source>
</evidence>
<gene>
    <name evidence="7" type="ORF">E1757_21260</name>
</gene>
<dbReference type="Gene3D" id="3.20.20.70">
    <property type="entry name" value="Aldolase class I"/>
    <property type="match status" value="1"/>
</dbReference>
<dbReference type="GO" id="GO:0004553">
    <property type="term" value="F:hydrolase activity, hydrolyzing O-glycosyl compounds"/>
    <property type="evidence" value="ECO:0007669"/>
    <property type="project" value="InterPro"/>
</dbReference>
<keyword evidence="3" id="KW-0378">Hydrolase</keyword>
<feature type="domain" description="FIMAH" evidence="6">
    <location>
        <begin position="660"/>
        <end position="738"/>
    </location>
</feature>
<dbReference type="GO" id="GO:0005975">
    <property type="term" value="P:carbohydrate metabolic process"/>
    <property type="evidence" value="ECO:0007669"/>
    <property type="project" value="InterPro"/>
</dbReference>
<dbReference type="PANTHER" id="PTHR11452:SF75">
    <property type="entry name" value="ALPHA-GALACTOSIDASE MEL1"/>
    <property type="match status" value="1"/>
</dbReference>
<accession>A0A4R5KKW5</accession>
<dbReference type="Pfam" id="PF16499">
    <property type="entry name" value="Melibiase_2"/>
    <property type="match status" value="1"/>
</dbReference>
<feature type="domain" description="Alpha galactosidase C-terminal" evidence="5">
    <location>
        <begin position="404"/>
        <end position="475"/>
    </location>
</feature>
<dbReference type="SUPFAM" id="SSF51445">
    <property type="entry name" value="(Trans)glycosidases"/>
    <property type="match status" value="1"/>
</dbReference>
<dbReference type="Pfam" id="PF22888">
    <property type="entry name" value="FIMAH"/>
    <property type="match status" value="1"/>
</dbReference>
<evidence type="ECO:0000256" key="1">
    <source>
        <dbReference type="ARBA" id="ARBA00009743"/>
    </source>
</evidence>
<protein>
    <submittedName>
        <fullName evidence="7">Uncharacterized protein</fullName>
    </submittedName>
</protein>
<dbReference type="Gene3D" id="3.30.1920.20">
    <property type="match status" value="1"/>
</dbReference>
<dbReference type="InterPro" id="IPR013780">
    <property type="entry name" value="Glyco_hydro_b"/>
</dbReference>
<name>A0A4R5KKW5_9BACL</name>